<dbReference type="NCBIfam" id="TIGR00254">
    <property type="entry name" value="GGDEF"/>
    <property type="match status" value="1"/>
</dbReference>
<gene>
    <name evidence="5" type="ORF">VITFI_CDS2179</name>
</gene>
<evidence type="ECO:0000256" key="2">
    <source>
        <dbReference type="ARBA" id="ARBA00034247"/>
    </source>
</evidence>
<dbReference type="InterPro" id="IPR050469">
    <property type="entry name" value="Diguanylate_Cyclase"/>
</dbReference>
<dbReference type="EMBL" id="CP022423">
    <property type="protein sequence ID" value="ASM77957.1"/>
    <property type="molecule type" value="Genomic_DNA"/>
</dbReference>
<evidence type="ECO:0000313" key="6">
    <source>
        <dbReference type="Proteomes" id="UP000199729"/>
    </source>
</evidence>
<keyword evidence="6" id="KW-1185">Reference proteome</keyword>
<proteinExistence type="predicted"/>
<reference evidence="5 6" key="1">
    <citation type="submission" date="2017-07" db="EMBL/GenBank/DDBJ databases">
        <title>Complete Genome Sequence of the cosmetic ferment Vitreoscilla filiformis (ATCC15551).</title>
        <authorList>
            <person name="Contreras S."/>
            <person name="Sagory-Zalkind P."/>
            <person name="Blanquart H."/>
            <person name="Iltis A."/>
            <person name="Morand S.C."/>
        </authorList>
    </citation>
    <scope>NUCLEOTIDE SEQUENCE [LARGE SCALE GENOMIC DNA]</scope>
    <source>
        <strain evidence="5 6">ATCC 15551</strain>
    </source>
</reference>
<dbReference type="Proteomes" id="UP000199729">
    <property type="component" value="Chromosome"/>
</dbReference>
<protein>
    <recommendedName>
        <fullName evidence="1">diguanylate cyclase</fullName>
        <ecNumber evidence="1">2.7.7.65</ecNumber>
    </recommendedName>
</protein>
<dbReference type="PANTHER" id="PTHR45138:SF9">
    <property type="entry name" value="DIGUANYLATE CYCLASE DGCM-RELATED"/>
    <property type="match status" value="1"/>
</dbReference>
<dbReference type="PROSITE" id="PS50887">
    <property type="entry name" value="GGDEF"/>
    <property type="match status" value="1"/>
</dbReference>
<dbReference type="AlphaFoldDB" id="A0A221KGH7"/>
<evidence type="ECO:0000313" key="5">
    <source>
        <dbReference type="EMBL" id="ASM77957.1"/>
    </source>
</evidence>
<evidence type="ECO:0000256" key="3">
    <source>
        <dbReference type="SAM" id="Phobius"/>
    </source>
</evidence>
<keyword evidence="3" id="KW-1133">Transmembrane helix</keyword>
<accession>A0A221KGH7</accession>
<keyword evidence="3" id="KW-0472">Membrane</keyword>
<dbReference type="Gene3D" id="3.30.70.270">
    <property type="match status" value="1"/>
</dbReference>
<evidence type="ECO:0000259" key="4">
    <source>
        <dbReference type="PROSITE" id="PS50887"/>
    </source>
</evidence>
<dbReference type="GO" id="GO:0052621">
    <property type="term" value="F:diguanylate cyclase activity"/>
    <property type="evidence" value="ECO:0007669"/>
    <property type="project" value="UniProtKB-EC"/>
</dbReference>
<dbReference type="CDD" id="cd01949">
    <property type="entry name" value="GGDEF"/>
    <property type="match status" value="1"/>
</dbReference>
<dbReference type="InterPro" id="IPR000160">
    <property type="entry name" value="GGDEF_dom"/>
</dbReference>
<dbReference type="InterPro" id="IPR043128">
    <property type="entry name" value="Rev_trsase/Diguanyl_cyclase"/>
</dbReference>
<feature type="transmembrane region" description="Helical" evidence="3">
    <location>
        <begin position="31"/>
        <end position="52"/>
    </location>
</feature>
<dbReference type="KEGG" id="vff:VITFI_CDS2179"/>
<keyword evidence="3" id="KW-0812">Transmembrane</keyword>
<sequence length="275" mass="29920">MMERSEFWSLSVSNWVYGFSRQVARFGWRSAWLFHAGAAALVGLGVMVVLLGVDQVSWGTAIAGGVLAMVPAAVAGGVALKLSHALARTTRLDDPLGEDDEEIEGIWPQRSFARQVEREWSRCRRYGDQGALLLIDVDHLDQMRTTLGHRHCEVLLRAMAHSVQATLRQSDILGRFNGAELAVFLPHTDPLGALDAAERIRHKIASTPFSCQDAEAFITISLGVSHVHLAQGTADALLTEAETALQLAQEAGRNCVRAAPLQPRHDDAAPSPIPH</sequence>
<organism evidence="5 6">
    <name type="scientific">Vitreoscilla filiformis</name>
    <dbReference type="NCBI Taxonomy" id="63"/>
    <lineage>
        <taxon>Bacteria</taxon>
        <taxon>Pseudomonadati</taxon>
        <taxon>Pseudomonadota</taxon>
        <taxon>Betaproteobacteria</taxon>
        <taxon>Neisseriales</taxon>
        <taxon>Neisseriaceae</taxon>
        <taxon>Vitreoscilla</taxon>
    </lineage>
</organism>
<evidence type="ECO:0000256" key="1">
    <source>
        <dbReference type="ARBA" id="ARBA00012528"/>
    </source>
</evidence>
<dbReference type="EC" id="2.7.7.65" evidence="1"/>
<dbReference type="SUPFAM" id="SSF55073">
    <property type="entry name" value="Nucleotide cyclase"/>
    <property type="match status" value="1"/>
</dbReference>
<feature type="domain" description="GGDEF" evidence="4">
    <location>
        <begin position="128"/>
        <end position="261"/>
    </location>
</feature>
<dbReference type="Pfam" id="PF00990">
    <property type="entry name" value="GGDEF"/>
    <property type="match status" value="1"/>
</dbReference>
<dbReference type="SMART" id="SM00267">
    <property type="entry name" value="GGDEF"/>
    <property type="match status" value="1"/>
</dbReference>
<dbReference type="PANTHER" id="PTHR45138">
    <property type="entry name" value="REGULATORY COMPONENTS OF SENSORY TRANSDUCTION SYSTEM"/>
    <property type="match status" value="1"/>
</dbReference>
<name>A0A221KGH7_VITFI</name>
<feature type="transmembrane region" description="Helical" evidence="3">
    <location>
        <begin position="58"/>
        <end position="80"/>
    </location>
</feature>
<dbReference type="InterPro" id="IPR029787">
    <property type="entry name" value="Nucleotide_cyclase"/>
</dbReference>
<comment type="catalytic activity">
    <reaction evidence="2">
        <text>2 GTP = 3',3'-c-di-GMP + 2 diphosphate</text>
        <dbReference type="Rhea" id="RHEA:24898"/>
        <dbReference type="ChEBI" id="CHEBI:33019"/>
        <dbReference type="ChEBI" id="CHEBI:37565"/>
        <dbReference type="ChEBI" id="CHEBI:58805"/>
        <dbReference type="EC" id="2.7.7.65"/>
    </reaction>
</comment>